<protein>
    <submittedName>
        <fullName evidence="2">Carboxypeptidase</fullName>
    </submittedName>
</protein>
<dbReference type="GO" id="GO:0004180">
    <property type="term" value="F:carboxypeptidase activity"/>
    <property type="evidence" value="ECO:0007669"/>
    <property type="project" value="UniProtKB-KW"/>
</dbReference>
<sequence length="452" mass="49806">MHLQTAAVFLSPLALGVAAAQATGPPPGYAGNWRPLVKDDDVISQNFKNVDIELLSPAFLDPDGIPKGFTNGTSAATSAAQLGMSTRPELSPPLSSEGPRIPVRGRTSVPLSLPDQQQRLPGEAYFQSQLATGYDPNRDFPVMGRQQTRHLISLYTRFAPHIFLDCHEFGASWRFGKEGNLVVAADSEVHSMSGLNTHEDIFNIEYGLFVRNMAAAMKRNGIAPHGHYGLTHNSKRQAVAILIEARGVRLGDQHFQRRTAVDNADHVYQTIEDARQEFIASTDDIALTSQPRPENITWQCIDANNGSLVDVPVTYQNYTPPPANLTRSRPEAYVFTRAWADVADRLRIAGVQIEQLEFAFTAEVEALKVKTSTLADEKYEGIVKNTVTTSNFTRTVKIPAGGFWISTRQVNAAMAMSFLEPEDVASAVTYNIVPFNEGEEYPIYRVLKGDEN</sequence>
<dbReference type="AlphaFoldDB" id="A0A9P8VLY0"/>
<keyword evidence="3" id="KW-1185">Reference proteome</keyword>
<feature type="chain" id="PRO_5040174521" evidence="1">
    <location>
        <begin position="21"/>
        <end position="452"/>
    </location>
</feature>
<comment type="caution">
    <text evidence="2">The sequence shown here is derived from an EMBL/GenBank/DDBJ whole genome shotgun (WGS) entry which is preliminary data.</text>
</comment>
<proteinExistence type="predicted"/>
<dbReference type="OrthoDB" id="3626597at2759"/>
<reference evidence="2" key="1">
    <citation type="journal article" date="2021" name="Nat. Commun.">
        <title>Genetic determinants of endophytism in the Arabidopsis root mycobiome.</title>
        <authorList>
            <person name="Mesny F."/>
            <person name="Miyauchi S."/>
            <person name="Thiergart T."/>
            <person name="Pickel B."/>
            <person name="Atanasova L."/>
            <person name="Karlsson M."/>
            <person name="Huettel B."/>
            <person name="Barry K.W."/>
            <person name="Haridas S."/>
            <person name="Chen C."/>
            <person name="Bauer D."/>
            <person name="Andreopoulos W."/>
            <person name="Pangilinan J."/>
            <person name="LaButti K."/>
            <person name="Riley R."/>
            <person name="Lipzen A."/>
            <person name="Clum A."/>
            <person name="Drula E."/>
            <person name="Henrissat B."/>
            <person name="Kohler A."/>
            <person name="Grigoriev I.V."/>
            <person name="Martin F.M."/>
            <person name="Hacquard S."/>
        </authorList>
    </citation>
    <scope>NUCLEOTIDE SEQUENCE</scope>
    <source>
        <strain evidence="2">MPI-SDFR-AT-0117</strain>
    </source>
</reference>
<evidence type="ECO:0000313" key="3">
    <source>
        <dbReference type="Proteomes" id="UP000770015"/>
    </source>
</evidence>
<keyword evidence="2" id="KW-0378">Hydrolase</keyword>
<dbReference type="Proteomes" id="UP000770015">
    <property type="component" value="Unassembled WGS sequence"/>
</dbReference>
<name>A0A9P8VLY0_9PEZI</name>
<evidence type="ECO:0000313" key="2">
    <source>
        <dbReference type="EMBL" id="KAH6697301.1"/>
    </source>
</evidence>
<accession>A0A9P8VLY0</accession>
<keyword evidence="2" id="KW-0645">Protease</keyword>
<dbReference type="EMBL" id="JAGSXJ010000001">
    <property type="protein sequence ID" value="KAH6697301.1"/>
    <property type="molecule type" value="Genomic_DNA"/>
</dbReference>
<dbReference type="SUPFAM" id="SSF53187">
    <property type="entry name" value="Zn-dependent exopeptidases"/>
    <property type="match status" value="1"/>
</dbReference>
<keyword evidence="1" id="KW-0732">Signal</keyword>
<gene>
    <name evidence="2" type="ORF">F5X68DRAFT_219508</name>
</gene>
<evidence type="ECO:0000256" key="1">
    <source>
        <dbReference type="SAM" id="SignalP"/>
    </source>
</evidence>
<keyword evidence="2" id="KW-0121">Carboxypeptidase</keyword>
<feature type="signal peptide" evidence="1">
    <location>
        <begin position="1"/>
        <end position="20"/>
    </location>
</feature>
<organism evidence="2 3">
    <name type="scientific">Plectosphaerella plurivora</name>
    <dbReference type="NCBI Taxonomy" id="936078"/>
    <lineage>
        <taxon>Eukaryota</taxon>
        <taxon>Fungi</taxon>
        <taxon>Dikarya</taxon>
        <taxon>Ascomycota</taxon>
        <taxon>Pezizomycotina</taxon>
        <taxon>Sordariomycetes</taxon>
        <taxon>Hypocreomycetidae</taxon>
        <taxon>Glomerellales</taxon>
        <taxon>Plectosphaerellaceae</taxon>
        <taxon>Plectosphaerella</taxon>
    </lineage>
</organism>